<dbReference type="Proteomes" id="UP000280475">
    <property type="component" value="Plasmid pTHF"/>
</dbReference>
<accession>A0A3G5FMF6</accession>
<evidence type="ECO:0000313" key="1">
    <source>
        <dbReference type="EMBL" id="AYW51485.1"/>
    </source>
</evidence>
<sequence length="60" mass="6921">MRKEKPMNKDSFGLDIEAELERVSDFLVQLLLSIIGIPKIDITEKLPISPSSYRFRLSNK</sequence>
<evidence type="ECO:0000313" key="2">
    <source>
        <dbReference type="Proteomes" id="UP000280475"/>
    </source>
</evidence>
<gene>
    <name evidence="1" type="ORF">C7H83_13400</name>
</gene>
<name>A0A3G5FMF6_TETHA</name>
<dbReference type="AlphaFoldDB" id="A0A3G5FMF6"/>
<reference evidence="1 2" key="1">
    <citation type="journal article" date="2012" name="Int. J. Syst. Evol. Microbiol.">
        <title>Characterization of Tetragenococcus strains from sugar thick juice reveals a novel species, Tetragenococcus osmophilus sp. nov., and divides Tetragenococcus halophilus into two subspecies, T. halophilus subsp. halophilus subsp. nov. and T. halophilus subsp. flandriensis subsp. nov.</title>
        <authorList>
            <person name="Juste A."/>
            <person name="Van Trappen S."/>
            <person name="Verreth C."/>
            <person name="Cleenwerck I."/>
            <person name="De Vos P."/>
            <person name="Lievens B."/>
            <person name="Willems K.A."/>
        </authorList>
    </citation>
    <scope>NUCLEOTIDE SEQUENCE [LARGE SCALE GENOMIC DNA]</scope>
    <source>
        <strain evidence="1 2">LMG 26042</strain>
        <plasmid evidence="2">pthf</plasmid>
    </source>
</reference>
<protein>
    <submittedName>
        <fullName evidence="1">Uncharacterized protein</fullName>
    </submittedName>
</protein>
<geneLocation type="plasmid" evidence="2">
    <name>pthf</name>
</geneLocation>
<proteinExistence type="predicted"/>
<dbReference type="EMBL" id="CP027769">
    <property type="protein sequence ID" value="AYW51485.1"/>
    <property type="molecule type" value="Genomic_DNA"/>
</dbReference>
<keyword evidence="1" id="KW-0614">Plasmid</keyword>
<organism evidence="1 2">
    <name type="scientific">Tetragenococcus halophilus</name>
    <name type="common">Pediococcus halophilus</name>
    <dbReference type="NCBI Taxonomy" id="51669"/>
    <lineage>
        <taxon>Bacteria</taxon>
        <taxon>Bacillati</taxon>
        <taxon>Bacillota</taxon>
        <taxon>Bacilli</taxon>
        <taxon>Lactobacillales</taxon>
        <taxon>Enterococcaceae</taxon>
        <taxon>Tetragenococcus</taxon>
    </lineage>
</organism>